<dbReference type="GeneID" id="104247381"/>
<feature type="domain" description="NAC" evidence="5">
    <location>
        <begin position="10"/>
        <end position="170"/>
    </location>
</feature>
<dbReference type="InterPro" id="IPR003441">
    <property type="entry name" value="NAC-dom"/>
</dbReference>
<sequence length="265" mass="30282">MEMYDSNNLLPPGFRFYPTEEELVDFYLRNKLNGKRELDIQRVIPVVNIYQHNPCQLPEMAGEGIRNDSEQWFFFIPIQDREARGGRPTRLTTEGYWKATGTPGYVYSSNNRIIGGKRTMVFYKGRAPNGKKTLWKMNEYKASDGEASATNSVTNLKLRHEFSLCRMYKKSKCVRAFDRRPPGFGIIEGTVVPPQPLNAVGDDEATPSNQNINPPNDKNLLAQNVYLMESSSSGEEHARTSQPVETSNDLDFSDVPLWDWDCHFI</sequence>
<accession>A0A1U7YC31</accession>
<gene>
    <name evidence="7" type="primary">LOC104247381</name>
</gene>
<dbReference type="PROSITE" id="PS51005">
    <property type="entry name" value="NAC"/>
    <property type="match status" value="1"/>
</dbReference>
<dbReference type="PANTHER" id="PTHR31744:SF220">
    <property type="entry name" value="LOW QUALITY PROTEIN: NAC DOMAIN-CONTAINING PROTEIN 90-LIKE"/>
    <property type="match status" value="1"/>
</dbReference>
<keyword evidence="1" id="KW-0805">Transcription regulation</keyword>
<dbReference type="AlphaFoldDB" id="A0A1U7YC31"/>
<reference evidence="6" key="1">
    <citation type="journal article" date="2013" name="Genome Biol.">
        <title>Reference genomes and transcriptomes of Nicotiana sylvestris and Nicotiana tomentosiformis.</title>
        <authorList>
            <person name="Sierro N."/>
            <person name="Battey J.N."/>
            <person name="Ouadi S."/>
            <person name="Bovet L."/>
            <person name="Goepfert S."/>
            <person name="Bakaher N."/>
            <person name="Peitsch M.C."/>
            <person name="Ivanov N.V."/>
        </authorList>
    </citation>
    <scope>NUCLEOTIDE SEQUENCE [LARGE SCALE GENOMIC DNA]</scope>
</reference>
<proteinExistence type="predicted"/>
<dbReference type="eggNOG" id="ENOG502R44H">
    <property type="taxonomic scope" value="Eukaryota"/>
</dbReference>
<dbReference type="STRING" id="4096.A0A1U7YC31"/>
<dbReference type="InterPro" id="IPR036093">
    <property type="entry name" value="NAC_dom_sf"/>
</dbReference>
<reference evidence="7" key="2">
    <citation type="submission" date="2025-08" db="UniProtKB">
        <authorList>
            <consortium name="RefSeq"/>
        </authorList>
    </citation>
    <scope>IDENTIFICATION</scope>
    <source>
        <tissue evidence="7">Leaf</tissue>
    </source>
</reference>
<dbReference type="Proteomes" id="UP000189701">
    <property type="component" value="Unplaced"/>
</dbReference>
<dbReference type="RefSeq" id="XP_009801687.1">
    <property type="nucleotide sequence ID" value="XM_009803385.1"/>
</dbReference>
<keyword evidence="3" id="KW-0804">Transcription</keyword>
<dbReference type="PANTHER" id="PTHR31744">
    <property type="entry name" value="PROTEIN CUP-SHAPED COTYLEDON 2-RELATED"/>
    <property type="match status" value="1"/>
</dbReference>
<protein>
    <submittedName>
        <fullName evidence="7">NAC domain-containing protein 90-like</fullName>
    </submittedName>
</protein>
<dbReference type="Pfam" id="PF02365">
    <property type="entry name" value="NAM"/>
    <property type="match status" value="1"/>
</dbReference>
<dbReference type="SUPFAM" id="SSF101941">
    <property type="entry name" value="NAC domain"/>
    <property type="match status" value="1"/>
</dbReference>
<keyword evidence="2" id="KW-0238">DNA-binding</keyword>
<evidence type="ECO:0000313" key="7">
    <source>
        <dbReference type="RefSeq" id="XP_009801687.1"/>
    </source>
</evidence>
<organism evidence="6 7">
    <name type="scientific">Nicotiana sylvestris</name>
    <name type="common">Wood tobacco</name>
    <name type="synonym">South American tobacco</name>
    <dbReference type="NCBI Taxonomy" id="4096"/>
    <lineage>
        <taxon>Eukaryota</taxon>
        <taxon>Viridiplantae</taxon>
        <taxon>Streptophyta</taxon>
        <taxon>Embryophyta</taxon>
        <taxon>Tracheophyta</taxon>
        <taxon>Spermatophyta</taxon>
        <taxon>Magnoliopsida</taxon>
        <taxon>eudicotyledons</taxon>
        <taxon>Gunneridae</taxon>
        <taxon>Pentapetalae</taxon>
        <taxon>asterids</taxon>
        <taxon>lamiids</taxon>
        <taxon>Solanales</taxon>
        <taxon>Solanaceae</taxon>
        <taxon>Nicotianoideae</taxon>
        <taxon>Nicotianeae</taxon>
        <taxon>Nicotiana</taxon>
    </lineage>
</organism>
<dbReference type="GO" id="GO:0006355">
    <property type="term" value="P:regulation of DNA-templated transcription"/>
    <property type="evidence" value="ECO:0007669"/>
    <property type="project" value="InterPro"/>
</dbReference>
<dbReference type="Gene3D" id="2.170.150.80">
    <property type="entry name" value="NAC domain"/>
    <property type="match status" value="1"/>
</dbReference>
<evidence type="ECO:0000256" key="2">
    <source>
        <dbReference type="ARBA" id="ARBA00023125"/>
    </source>
</evidence>
<evidence type="ECO:0000259" key="5">
    <source>
        <dbReference type="PROSITE" id="PS51005"/>
    </source>
</evidence>
<dbReference type="OrthoDB" id="622307at2759"/>
<evidence type="ECO:0000256" key="3">
    <source>
        <dbReference type="ARBA" id="ARBA00023163"/>
    </source>
</evidence>
<dbReference type="GO" id="GO:0003677">
    <property type="term" value="F:DNA binding"/>
    <property type="evidence" value="ECO:0007669"/>
    <property type="project" value="UniProtKB-KW"/>
</dbReference>
<evidence type="ECO:0000256" key="4">
    <source>
        <dbReference type="ARBA" id="ARBA00023242"/>
    </source>
</evidence>
<dbReference type="KEGG" id="nsy:104247381"/>
<keyword evidence="4" id="KW-0539">Nucleus</keyword>
<name>A0A1U7YC31_NICSY</name>
<evidence type="ECO:0000256" key="1">
    <source>
        <dbReference type="ARBA" id="ARBA00023015"/>
    </source>
</evidence>
<evidence type="ECO:0000313" key="6">
    <source>
        <dbReference type="Proteomes" id="UP000189701"/>
    </source>
</evidence>
<keyword evidence="6" id="KW-1185">Reference proteome</keyword>